<evidence type="ECO:0008006" key="13">
    <source>
        <dbReference type="Google" id="ProtNLM"/>
    </source>
</evidence>
<evidence type="ECO:0000256" key="4">
    <source>
        <dbReference type="ARBA" id="ARBA00022801"/>
    </source>
</evidence>
<dbReference type="GO" id="GO:0006310">
    <property type="term" value="P:DNA recombination"/>
    <property type="evidence" value="ECO:0007669"/>
    <property type="project" value="UniProtKB-KW"/>
</dbReference>
<dbReference type="GO" id="GO:0015074">
    <property type="term" value="P:DNA integration"/>
    <property type="evidence" value="ECO:0007669"/>
    <property type="project" value="UniProtKB-KW"/>
</dbReference>
<keyword evidence="2" id="KW-0479">Metal-binding</keyword>
<dbReference type="Proteomes" id="UP000257109">
    <property type="component" value="Unassembled WGS sequence"/>
</dbReference>
<dbReference type="InterPro" id="IPR012337">
    <property type="entry name" value="RNaseH-like_sf"/>
</dbReference>
<keyword evidence="9" id="KW-0233">DNA recombination</keyword>
<dbReference type="Gene3D" id="3.30.420.10">
    <property type="entry name" value="Ribonuclease H-like superfamily/Ribonuclease H"/>
    <property type="match status" value="1"/>
</dbReference>
<proteinExistence type="predicted"/>
<evidence type="ECO:0000256" key="8">
    <source>
        <dbReference type="ARBA" id="ARBA00022932"/>
    </source>
</evidence>
<dbReference type="EMBL" id="QJKJ01005321">
    <property type="protein sequence ID" value="RDX90677.1"/>
    <property type="molecule type" value="Genomic_DNA"/>
</dbReference>
<name>A0A371GJF4_MUCPR</name>
<evidence type="ECO:0000256" key="2">
    <source>
        <dbReference type="ARBA" id="ARBA00022723"/>
    </source>
</evidence>
<evidence type="ECO:0000256" key="1">
    <source>
        <dbReference type="ARBA" id="ARBA00022722"/>
    </source>
</evidence>
<evidence type="ECO:0000313" key="11">
    <source>
        <dbReference type="EMBL" id="RDX90677.1"/>
    </source>
</evidence>
<feature type="region of interest" description="Disordered" evidence="10">
    <location>
        <begin position="39"/>
        <end position="67"/>
    </location>
</feature>
<dbReference type="SUPFAM" id="SSF53098">
    <property type="entry name" value="Ribonuclease H-like"/>
    <property type="match status" value="1"/>
</dbReference>
<dbReference type="InterPro" id="IPR036397">
    <property type="entry name" value="RNaseH_sf"/>
</dbReference>
<evidence type="ECO:0000256" key="3">
    <source>
        <dbReference type="ARBA" id="ARBA00022759"/>
    </source>
</evidence>
<dbReference type="GO" id="GO:0003676">
    <property type="term" value="F:nucleic acid binding"/>
    <property type="evidence" value="ECO:0007669"/>
    <property type="project" value="InterPro"/>
</dbReference>
<keyword evidence="3" id="KW-0255">Endonuclease</keyword>
<keyword evidence="8" id="KW-0548">Nucleotidyltransferase</keyword>
<evidence type="ECO:0000256" key="10">
    <source>
        <dbReference type="SAM" id="MobiDB-lite"/>
    </source>
</evidence>
<reference evidence="11" key="1">
    <citation type="submission" date="2018-05" db="EMBL/GenBank/DDBJ databases">
        <title>Draft genome of Mucuna pruriens seed.</title>
        <authorList>
            <person name="Nnadi N.E."/>
            <person name="Vos R."/>
            <person name="Hasami M.H."/>
            <person name="Devisetty U.K."/>
            <person name="Aguiy J.C."/>
        </authorList>
    </citation>
    <scope>NUCLEOTIDE SEQUENCE [LARGE SCALE GENOMIC DNA]</scope>
    <source>
        <strain evidence="11">JCA_2017</strain>
    </source>
</reference>
<dbReference type="STRING" id="157652.A0A371GJF4"/>
<evidence type="ECO:0000256" key="5">
    <source>
        <dbReference type="ARBA" id="ARBA00022842"/>
    </source>
</evidence>
<dbReference type="GO" id="GO:0046872">
    <property type="term" value="F:metal ion binding"/>
    <property type="evidence" value="ECO:0007669"/>
    <property type="project" value="UniProtKB-KW"/>
</dbReference>
<keyword evidence="6" id="KW-0229">DNA integration</keyword>
<keyword evidence="7" id="KW-0695">RNA-directed DNA polymerase</keyword>
<accession>A0A371GJF4</accession>
<evidence type="ECO:0000313" key="12">
    <source>
        <dbReference type="Proteomes" id="UP000257109"/>
    </source>
</evidence>
<dbReference type="PANTHER" id="PTHR42648:SF11">
    <property type="entry name" value="TRANSPOSON TY4-P GAG-POL POLYPROTEIN"/>
    <property type="match status" value="1"/>
</dbReference>
<evidence type="ECO:0000256" key="7">
    <source>
        <dbReference type="ARBA" id="ARBA00022918"/>
    </source>
</evidence>
<organism evidence="11 12">
    <name type="scientific">Mucuna pruriens</name>
    <name type="common">Velvet bean</name>
    <name type="synonym">Dolichos pruriens</name>
    <dbReference type="NCBI Taxonomy" id="157652"/>
    <lineage>
        <taxon>Eukaryota</taxon>
        <taxon>Viridiplantae</taxon>
        <taxon>Streptophyta</taxon>
        <taxon>Embryophyta</taxon>
        <taxon>Tracheophyta</taxon>
        <taxon>Spermatophyta</taxon>
        <taxon>Magnoliopsida</taxon>
        <taxon>eudicotyledons</taxon>
        <taxon>Gunneridae</taxon>
        <taxon>Pentapetalae</taxon>
        <taxon>rosids</taxon>
        <taxon>fabids</taxon>
        <taxon>Fabales</taxon>
        <taxon>Fabaceae</taxon>
        <taxon>Papilionoideae</taxon>
        <taxon>50 kb inversion clade</taxon>
        <taxon>NPAAA clade</taxon>
        <taxon>indigoferoid/millettioid clade</taxon>
        <taxon>Phaseoleae</taxon>
        <taxon>Mucuna</taxon>
    </lineage>
</organism>
<evidence type="ECO:0000256" key="6">
    <source>
        <dbReference type="ARBA" id="ARBA00022908"/>
    </source>
</evidence>
<dbReference type="AlphaFoldDB" id="A0A371GJF4"/>
<keyword evidence="12" id="KW-1185">Reference proteome</keyword>
<comment type="caution">
    <text evidence="11">The sequence shown here is derived from an EMBL/GenBank/DDBJ whole genome shotgun (WGS) entry which is preliminary data.</text>
</comment>
<protein>
    <recommendedName>
        <fullName evidence="13">Copia protein</fullName>
    </recommendedName>
</protein>
<dbReference type="GO" id="GO:0003964">
    <property type="term" value="F:RNA-directed DNA polymerase activity"/>
    <property type="evidence" value="ECO:0007669"/>
    <property type="project" value="UniProtKB-KW"/>
</dbReference>
<keyword evidence="1" id="KW-0540">Nuclease</keyword>
<dbReference type="GO" id="GO:0003887">
    <property type="term" value="F:DNA-directed DNA polymerase activity"/>
    <property type="evidence" value="ECO:0007669"/>
    <property type="project" value="UniProtKB-KW"/>
</dbReference>
<feature type="non-terminal residue" evidence="11">
    <location>
        <position position="1"/>
    </location>
</feature>
<dbReference type="GO" id="GO:0016787">
    <property type="term" value="F:hydrolase activity"/>
    <property type="evidence" value="ECO:0007669"/>
    <property type="project" value="UniProtKB-KW"/>
</dbReference>
<keyword evidence="8" id="KW-0239">DNA-directed DNA polymerase</keyword>
<sequence>GVPPRPTYLGSRGFKVYVVLVGDVARKGEAGQYQLGYGRGSRDLGGFGEVGPGKTQSREDSVSGRLSLGKTQSRTVLGCNTKHHNVETNKKNQPVKGENSANNQNKEARIEHQLTTPYTRKQNGISERRNRSMMEMTRCMLQEKELLKTFWAEVKRNKLDKKAISSIFMGLQLNCTKKQEIIAQPITDVKFIAVTVSINQTTIAIANNRCVKHFNIKLYFLREIQQSGEVNLVNCNVVVIEWNNSLSSSHYTTNHILTIKPKNLLQAVKQERRETPGDFADKR</sequence>
<dbReference type="GO" id="GO:0004519">
    <property type="term" value="F:endonuclease activity"/>
    <property type="evidence" value="ECO:0007669"/>
    <property type="project" value="UniProtKB-KW"/>
</dbReference>
<feature type="non-terminal residue" evidence="11">
    <location>
        <position position="283"/>
    </location>
</feature>
<dbReference type="PANTHER" id="PTHR42648">
    <property type="entry name" value="TRANSPOSASE, PUTATIVE-RELATED"/>
    <property type="match status" value="1"/>
</dbReference>
<gene>
    <name evidence="11" type="ORF">CR513_27437</name>
</gene>
<dbReference type="InterPro" id="IPR039537">
    <property type="entry name" value="Retrotran_Ty1/copia-like"/>
</dbReference>
<keyword evidence="5" id="KW-0460">Magnesium</keyword>
<evidence type="ECO:0000256" key="9">
    <source>
        <dbReference type="ARBA" id="ARBA00023172"/>
    </source>
</evidence>
<keyword evidence="4" id="KW-0378">Hydrolase</keyword>
<feature type="compositionally biased region" description="Gly residues" evidence="10">
    <location>
        <begin position="39"/>
        <end position="51"/>
    </location>
</feature>
<keyword evidence="8" id="KW-0808">Transferase</keyword>